<dbReference type="EMBL" id="JAOYFB010000002">
    <property type="protein sequence ID" value="KAK4006549.1"/>
    <property type="molecule type" value="Genomic_DNA"/>
</dbReference>
<protein>
    <submittedName>
        <fullName evidence="1">Uncharacterized protein</fullName>
    </submittedName>
</protein>
<proteinExistence type="predicted"/>
<organism evidence="1 2">
    <name type="scientific">Daphnia magna</name>
    <dbReference type="NCBI Taxonomy" id="35525"/>
    <lineage>
        <taxon>Eukaryota</taxon>
        <taxon>Metazoa</taxon>
        <taxon>Ecdysozoa</taxon>
        <taxon>Arthropoda</taxon>
        <taxon>Crustacea</taxon>
        <taxon>Branchiopoda</taxon>
        <taxon>Diplostraca</taxon>
        <taxon>Cladocera</taxon>
        <taxon>Anomopoda</taxon>
        <taxon>Daphniidae</taxon>
        <taxon>Daphnia</taxon>
    </lineage>
</organism>
<evidence type="ECO:0000313" key="2">
    <source>
        <dbReference type="Proteomes" id="UP001234178"/>
    </source>
</evidence>
<accession>A0ABQ9Z155</accession>
<reference evidence="1 2" key="1">
    <citation type="journal article" date="2023" name="Nucleic Acids Res.">
        <title>The hologenome of Daphnia magna reveals possible DNA methylation and microbiome-mediated evolution of the host genome.</title>
        <authorList>
            <person name="Chaturvedi A."/>
            <person name="Li X."/>
            <person name="Dhandapani V."/>
            <person name="Marshall H."/>
            <person name="Kissane S."/>
            <person name="Cuenca-Cambronero M."/>
            <person name="Asole G."/>
            <person name="Calvet F."/>
            <person name="Ruiz-Romero M."/>
            <person name="Marangio P."/>
            <person name="Guigo R."/>
            <person name="Rago D."/>
            <person name="Mirbahai L."/>
            <person name="Eastwood N."/>
            <person name="Colbourne J.K."/>
            <person name="Zhou J."/>
            <person name="Mallon E."/>
            <person name="Orsini L."/>
        </authorList>
    </citation>
    <scope>NUCLEOTIDE SEQUENCE [LARGE SCALE GENOMIC DNA]</scope>
    <source>
        <strain evidence="1">LRV0_1</strain>
    </source>
</reference>
<dbReference type="Proteomes" id="UP001234178">
    <property type="component" value="Unassembled WGS sequence"/>
</dbReference>
<sequence length="66" mass="7528">MTRTPGRVQVPGLNLQQEIGSSIRNSISFRDLNVMELTKPPIQMDSRGWGPSTSDKFLLKKYLTEY</sequence>
<keyword evidence="2" id="KW-1185">Reference proteome</keyword>
<gene>
    <name evidence="1" type="ORF">OUZ56_011704</name>
</gene>
<comment type="caution">
    <text evidence="1">The sequence shown here is derived from an EMBL/GenBank/DDBJ whole genome shotgun (WGS) entry which is preliminary data.</text>
</comment>
<evidence type="ECO:0000313" key="1">
    <source>
        <dbReference type="EMBL" id="KAK4006549.1"/>
    </source>
</evidence>
<name>A0ABQ9Z155_9CRUS</name>